<evidence type="ECO:0000313" key="3">
    <source>
        <dbReference type="Proteomes" id="UP001604277"/>
    </source>
</evidence>
<organism evidence="2 3">
    <name type="scientific">Forsythia ovata</name>
    <dbReference type="NCBI Taxonomy" id="205694"/>
    <lineage>
        <taxon>Eukaryota</taxon>
        <taxon>Viridiplantae</taxon>
        <taxon>Streptophyta</taxon>
        <taxon>Embryophyta</taxon>
        <taxon>Tracheophyta</taxon>
        <taxon>Spermatophyta</taxon>
        <taxon>Magnoliopsida</taxon>
        <taxon>eudicotyledons</taxon>
        <taxon>Gunneridae</taxon>
        <taxon>Pentapetalae</taxon>
        <taxon>asterids</taxon>
        <taxon>lamiids</taxon>
        <taxon>Lamiales</taxon>
        <taxon>Oleaceae</taxon>
        <taxon>Forsythieae</taxon>
        <taxon>Forsythia</taxon>
    </lineage>
</organism>
<accession>A0ABD1T867</accession>
<proteinExistence type="predicted"/>
<dbReference type="AlphaFoldDB" id="A0ABD1T867"/>
<dbReference type="Proteomes" id="UP001604277">
    <property type="component" value="Unassembled WGS sequence"/>
</dbReference>
<feature type="region of interest" description="Disordered" evidence="1">
    <location>
        <begin position="22"/>
        <end position="41"/>
    </location>
</feature>
<evidence type="ECO:0000313" key="2">
    <source>
        <dbReference type="EMBL" id="KAL2508841.1"/>
    </source>
</evidence>
<sequence length="118" mass="13739">MVVTKGLRDGRDLQLSKRKINDRTGIRDDKGNEKAEYTNKSRTDDMRETVYTLVNVTHTNVLIEICEIKELNWPWKMDAPPNNITLTEIMNTTLRIVSLLWMKSSDSLRVGIFLRRCV</sequence>
<name>A0ABD1T867_9LAMI</name>
<gene>
    <name evidence="2" type="ORF">Fot_32488</name>
</gene>
<evidence type="ECO:0000256" key="1">
    <source>
        <dbReference type="SAM" id="MobiDB-lite"/>
    </source>
</evidence>
<comment type="caution">
    <text evidence="2">The sequence shown here is derived from an EMBL/GenBank/DDBJ whole genome shotgun (WGS) entry which is preliminary data.</text>
</comment>
<protein>
    <submittedName>
        <fullName evidence="2">Uncharacterized protein</fullName>
    </submittedName>
</protein>
<keyword evidence="3" id="KW-1185">Reference proteome</keyword>
<dbReference type="EMBL" id="JBFOLJ010000009">
    <property type="protein sequence ID" value="KAL2508841.1"/>
    <property type="molecule type" value="Genomic_DNA"/>
</dbReference>
<reference evidence="3" key="1">
    <citation type="submission" date="2024-07" db="EMBL/GenBank/DDBJ databases">
        <title>Two chromosome-level genome assemblies of Korean endemic species Abeliophyllum distichum and Forsythia ovata (Oleaceae).</title>
        <authorList>
            <person name="Jang H."/>
        </authorList>
    </citation>
    <scope>NUCLEOTIDE SEQUENCE [LARGE SCALE GENOMIC DNA]</scope>
</reference>